<dbReference type="STRING" id="210007.SMU_1752c"/>
<dbReference type="AlphaFoldDB" id="Q8DSM6"/>
<name>Q8DSM6_STRMU</name>
<reference evidence="1 2" key="1">
    <citation type="journal article" date="2002" name="Proc. Natl. Acad. Sci. U.S.A.">
        <title>Genome sequence of Streptococcus mutans UA159, a cariogenic dental pathogen.</title>
        <authorList>
            <person name="Ajdic D."/>
            <person name="McShan W.M."/>
            <person name="McLaughlin R.E."/>
            <person name="Savic G."/>
            <person name="Chang J."/>
            <person name="Carson M.B."/>
            <person name="Primeaux C."/>
            <person name="Tian R."/>
            <person name="Kenton S."/>
            <person name="Jia H."/>
            <person name="Lin S."/>
            <person name="Qian Y."/>
            <person name="Li S."/>
            <person name="Zhu H."/>
            <person name="Najar F."/>
            <person name="Lai H."/>
            <person name="White J."/>
            <person name="Roe B.A."/>
            <person name="Ferretti J.J."/>
        </authorList>
    </citation>
    <scope>NUCLEOTIDE SEQUENCE [LARGE SCALE GENOMIC DNA]</scope>
    <source>
        <strain evidence="2">ATCC 700610 / UA159</strain>
    </source>
</reference>
<dbReference type="EMBL" id="AE014133">
    <property type="protein sequence ID" value="AAN59383.1"/>
    <property type="molecule type" value="Genomic_DNA"/>
</dbReference>
<evidence type="ECO:0000313" key="1">
    <source>
        <dbReference type="EMBL" id="AAN59383.1"/>
    </source>
</evidence>
<keyword evidence="2" id="KW-1185">Reference proteome</keyword>
<gene>
    <name evidence="1" type="ordered locus">SMU_1752c</name>
</gene>
<dbReference type="Proteomes" id="UP000002512">
    <property type="component" value="Chromosome"/>
</dbReference>
<proteinExistence type="predicted"/>
<dbReference type="KEGG" id="smu:SMU_1752c"/>
<accession>Q8DSM6</accession>
<protein>
    <submittedName>
        <fullName evidence="1">Uncharacterized protein</fullName>
    </submittedName>
</protein>
<evidence type="ECO:0000313" key="2">
    <source>
        <dbReference type="Proteomes" id="UP000002512"/>
    </source>
</evidence>
<dbReference type="HOGENOM" id="CLU_197633_0_0_9"/>
<sequence>MSGTDFNKGKSSSMKATYNIDNPNLPYQTNLELWQTSFGLSAGGWLNAISLYGRIG</sequence>
<dbReference type="OrthoDB" id="9813719at2"/>
<organism evidence="1 2">
    <name type="scientific">Streptococcus mutans serotype c (strain ATCC 700610 / UA159)</name>
    <dbReference type="NCBI Taxonomy" id="210007"/>
    <lineage>
        <taxon>Bacteria</taxon>
        <taxon>Bacillati</taxon>
        <taxon>Bacillota</taxon>
        <taxon>Bacilli</taxon>
        <taxon>Lactobacillales</taxon>
        <taxon>Streptococcaceae</taxon>
        <taxon>Streptococcus</taxon>
    </lineage>
</organism>